<evidence type="ECO:0000259" key="3">
    <source>
        <dbReference type="Pfam" id="PF07995"/>
    </source>
</evidence>
<feature type="region of interest" description="Disordered" evidence="1">
    <location>
        <begin position="285"/>
        <end position="333"/>
    </location>
</feature>
<keyword evidence="2" id="KW-0732">Signal</keyword>
<evidence type="ECO:0000256" key="1">
    <source>
        <dbReference type="SAM" id="MobiDB-lite"/>
    </source>
</evidence>
<keyword evidence="5" id="KW-1185">Reference proteome</keyword>
<reference evidence="4 5" key="1">
    <citation type="submission" date="2020-01" db="EMBL/GenBank/DDBJ databases">
        <title>Polyphasic characterisation and genomic insights into a novel alkali tolerant bacterium VR-M41.</title>
        <authorList>
            <person name="Vemuluri V.R."/>
        </authorList>
    </citation>
    <scope>NUCLEOTIDE SEQUENCE [LARGE SCALE GENOMIC DNA]</scope>
    <source>
        <strain evidence="4 5">VR-M41</strain>
    </source>
</reference>
<dbReference type="SUPFAM" id="SSF50952">
    <property type="entry name" value="Soluble quinoprotein glucose dehydrogenase"/>
    <property type="match status" value="1"/>
</dbReference>
<feature type="region of interest" description="Disordered" evidence="1">
    <location>
        <begin position="22"/>
        <end position="89"/>
    </location>
</feature>
<feature type="compositionally biased region" description="Polar residues" evidence="1">
    <location>
        <begin position="32"/>
        <end position="42"/>
    </location>
</feature>
<proteinExistence type="predicted"/>
<dbReference type="EMBL" id="JAAFGS010000005">
    <property type="protein sequence ID" value="NGZ76749.1"/>
    <property type="molecule type" value="Genomic_DNA"/>
</dbReference>
<evidence type="ECO:0000313" key="5">
    <source>
        <dbReference type="Proteomes" id="UP000800303"/>
    </source>
</evidence>
<evidence type="ECO:0000313" key="4">
    <source>
        <dbReference type="EMBL" id="NGZ76749.1"/>
    </source>
</evidence>
<feature type="signal peptide" evidence="2">
    <location>
        <begin position="1"/>
        <end position="28"/>
    </location>
</feature>
<dbReference type="RefSeq" id="WP_166275896.1">
    <property type="nucleotide sequence ID" value="NZ_JAAFGS010000005.1"/>
</dbReference>
<sequence length="415" mass="43260">MHKNRKKLAILFLALPLAACTGQTGAPAGSVPDNQLPVQTPGTDEEPGEGMQNGGSTDNGTADPADGGTSSENPDTDKNAGETGGASVTAGLTGETETAAAGLDTPWEIQFGGSAIYMTLRGGSIVKLENGQQTEQSIELDPAVLEEGEAGLLGLALAPDFEDSREAYAYHTYGQGDGMRNRVIRIKEDASGSGWSETSVLLDDIPGARVHDGGRIAFGPDGMLYVTTGDAQEDSLARDTGSLAGKILRMTPEGEVPDDNPIEGSLVYSYGHRNSQGIDWTEDGTLYASEHGPSGSPGGHDEMNRIEPGADYGWPDVMGDETGEGLTPPLFHTGEEAIAPSGIAATPDGKVLVANLVGESLMEFDPATNEMTEVLSGVGRIRDVAVREGRIYVITSNTDGRGSPSADDDKLLILR</sequence>
<dbReference type="Pfam" id="PF07995">
    <property type="entry name" value="GSDH"/>
    <property type="match status" value="1"/>
</dbReference>
<dbReference type="Gene3D" id="2.120.10.30">
    <property type="entry name" value="TolB, C-terminal domain"/>
    <property type="match status" value="1"/>
</dbReference>
<accession>A0ABX0F9U6</accession>
<feature type="chain" id="PRO_5046363978" evidence="2">
    <location>
        <begin position="29"/>
        <end position="415"/>
    </location>
</feature>
<feature type="domain" description="Glucose/Sorbosone dehydrogenase" evidence="3">
    <location>
        <begin position="103"/>
        <end position="401"/>
    </location>
</feature>
<dbReference type="Proteomes" id="UP000800303">
    <property type="component" value="Unassembled WGS sequence"/>
</dbReference>
<name>A0ABX0F9U6_9BACL</name>
<dbReference type="PANTHER" id="PTHR19328:SF13">
    <property type="entry name" value="HIPL1 PROTEIN"/>
    <property type="match status" value="1"/>
</dbReference>
<evidence type="ECO:0000256" key="2">
    <source>
        <dbReference type="SAM" id="SignalP"/>
    </source>
</evidence>
<dbReference type="InterPro" id="IPR012938">
    <property type="entry name" value="Glc/Sorbosone_DH"/>
</dbReference>
<organism evidence="4 5">
    <name type="scientific">Saccharibacillus alkalitolerans</name>
    <dbReference type="NCBI Taxonomy" id="2705290"/>
    <lineage>
        <taxon>Bacteria</taxon>
        <taxon>Bacillati</taxon>
        <taxon>Bacillota</taxon>
        <taxon>Bacilli</taxon>
        <taxon>Bacillales</taxon>
        <taxon>Paenibacillaceae</taxon>
        <taxon>Saccharibacillus</taxon>
    </lineage>
</organism>
<dbReference type="InterPro" id="IPR011042">
    <property type="entry name" value="6-blade_b-propeller_TolB-like"/>
</dbReference>
<comment type="caution">
    <text evidence="4">The sequence shown here is derived from an EMBL/GenBank/DDBJ whole genome shotgun (WGS) entry which is preliminary data.</text>
</comment>
<dbReference type="InterPro" id="IPR011041">
    <property type="entry name" value="Quinoprot_gluc/sorb_DH_b-prop"/>
</dbReference>
<protein>
    <submittedName>
        <fullName evidence="4">PQQ-dependent sugar dehydrogenase</fullName>
    </submittedName>
</protein>
<gene>
    <name evidence="4" type="ORF">GYN08_15600</name>
</gene>
<dbReference type="PANTHER" id="PTHR19328">
    <property type="entry name" value="HEDGEHOG-INTERACTING PROTEIN"/>
    <property type="match status" value="1"/>
</dbReference>
<dbReference type="SUPFAM" id="SSF63825">
    <property type="entry name" value="YWTD domain"/>
    <property type="match status" value="1"/>
</dbReference>